<keyword evidence="1" id="KW-0472">Membrane</keyword>
<reference evidence="2 4" key="1">
    <citation type="journal article" date="2020" name="Stud. Mycol.">
        <title>101 Dothideomycetes genomes: a test case for predicting lifestyles and emergence of pathogens.</title>
        <authorList>
            <person name="Haridas S."/>
            <person name="Albert R."/>
            <person name="Binder M."/>
            <person name="Bloem J."/>
            <person name="Labutti K."/>
            <person name="Salamov A."/>
            <person name="Andreopoulos B."/>
            <person name="Baker S."/>
            <person name="Barry K."/>
            <person name="Bills G."/>
            <person name="Bluhm B."/>
            <person name="Cannon C."/>
            <person name="Castanera R."/>
            <person name="Culley D."/>
            <person name="Daum C."/>
            <person name="Ezra D."/>
            <person name="Gonzalez J."/>
            <person name="Henrissat B."/>
            <person name="Kuo A."/>
            <person name="Liang C."/>
            <person name="Lipzen A."/>
            <person name="Lutzoni F."/>
            <person name="Magnuson J."/>
            <person name="Mondo S."/>
            <person name="Nolan M."/>
            <person name="Ohm R."/>
            <person name="Pangilinan J."/>
            <person name="Park H.-J."/>
            <person name="Ramirez L."/>
            <person name="Alfaro M."/>
            <person name="Sun H."/>
            <person name="Tritt A."/>
            <person name="Yoshinaga Y."/>
            <person name="Zwiers L.-H."/>
            <person name="Turgeon B."/>
            <person name="Goodwin S."/>
            <person name="Spatafora J."/>
            <person name="Crous P."/>
            <person name="Grigoriev I."/>
        </authorList>
    </citation>
    <scope>NUCLEOTIDE SEQUENCE</scope>
    <source>
        <strain evidence="2 4">CBS 304.34</strain>
    </source>
</reference>
<evidence type="ECO:0008006" key="5">
    <source>
        <dbReference type="Google" id="ProtNLM"/>
    </source>
</evidence>
<organism evidence="2">
    <name type="scientific">Mytilinidion resinicola</name>
    <dbReference type="NCBI Taxonomy" id="574789"/>
    <lineage>
        <taxon>Eukaryota</taxon>
        <taxon>Fungi</taxon>
        <taxon>Dikarya</taxon>
        <taxon>Ascomycota</taxon>
        <taxon>Pezizomycotina</taxon>
        <taxon>Dothideomycetes</taxon>
        <taxon>Pleosporomycetidae</taxon>
        <taxon>Mytilinidiales</taxon>
        <taxon>Mytilinidiaceae</taxon>
        <taxon>Mytilinidion</taxon>
    </lineage>
</organism>
<evidence type="ECO:0000313" key="3">
    <source>
        <dbReference type="Proteomes" id="UP000504636"/>
    </source>
</evidence>
<reference evidence="4" key="2">
    <citation type="submission" date="2020-04" db="EMBL/GenBank/DDBJ databases">
        <authorList>
            <consortium name="NCBI Genome Project"/>
        </authorList>
    </citation>
    <scope>NUCLEOTIDE SEQUENCE</scope>
    <source>
        <strain evidence="4">CBS 304.34</strain>
    </source>
</reference>
<proteinExistence type="predicted"/>
<feature type="transmembrane region" description="Helical" evidence="1">
    <location>
        <begin position="118"/>
        <end position="138"/>
    </location>
</feature>
<dbReference type="AlphaFoldDB" id="A0A6A6YB61"/>
<protein>
    <recommendedName>
        <fullName evidence="5">Integral membrane protein</fullName>
    </recommendedName>
</protein>
<gene>
    <name evidence="2 4" type="ORF">BDZ99DRAFT_525050</name>
</gene>
<reference evidence="4" key="3">
    <citation type="submission" date="2025-04" db="UniProtKB">
        <authorList>
            <consortium name="RefSeq"/>
        </authorList>
    </citation>
    <scope>IDENTIFICATION</scope>
    <source>
        <strain evidence="4">CBS 304.34</strain>
    </source>
</reference>
<dbReference type="Proteomes" id="UP000504636">
    <property type="component" value="Unplaced"/>
</dbReference>
<evidence type="ECO:0000313" key="2">
    <source>
        <dbReference type="EMBL" id="KAF2805345.1"/>
    </source>
</evidence>
<evidence type="ECO:0000256" key="1">
    <source>
        <dbReference type="SAM" id="Phobius"/>
    </source>
</evidence>
<dbReference type="OrthoDB" id="444631at2759"/>
<feature type="transmembrane region" description="Helical" evidence="1">
    <location>
        <begin position="56"/>
        <end position="77"/>
    </location>
</feature>
<dbReference type="EMBL" id="MU003710">
    <property type="protein sequence ID" value="KAF2805345.1"/>
    <property type="molecule type" value="Genomic_DNA"/>
</dbReference>
<accession>A0A6A6YB61</accession>
<dbReference type="GeneID" id="54466858"/>
<evidence type="ECO:0000313" key="4">
    <source>
        <dbReference type="RefSeq" id="XP_033572309.1"/>
    </source>
</evidence>
<name>A0A6A6YB61_9PEZI</name>
<dbReference type="RefSeq" id="XP_033572309.1">
    <property type="nucleotide sequence ID" value="XM_033725965.1"/>
</dbReference>
<keyword evidence="1" id="KW-1133">Transmembrane helix</keyword>
<keyword evidence="1" id="KW-0812">Transmembrane</keyword>
<sequence>MAMDHSNLMAEMDKLASIKMMTFQVTVGVFFALSVILVIARAATRLRSRRAMTLDDYLVFWGCLCLIAATALTYANFDNMYLTQALFKDPTIITRVKSDELLRVTKIVNTLQMADLELLWAATFAVKFSFLAFFRQLIQSVDKIHRYY</sequence>
<feature type="transmembrane region" description="Helical" evidence="1">
    <location>
        <begin position="20"/>
        <end position="44"/>
    </location>
</feature>
<keyword evidence="3" id="KW-1185">Reference proteome</keyword>